<dbReference type="GO" id="GO:0046872">
    <property type="term" value="F:metal ion binding"/>
    <property type="evidence" value="ECO:0007669"/>
    <property type="project" value="UniProtKB-KW"/>
</dbReference>
<keyword evidence="4" id="KW-0479">Metal-binding</keyword>
<evidence type="ECO:0000256" key="3">
    <source>
        <dbReference type="ARBA" id="ARBA00022679"/>
    </source>
</evidence>
<dbReference type="PROSITE" id="PS00444">
    <property type="entry name" value="POLYPRENYL_SYNTHASE_2"/>
    <property type="match status" value="1"/>
</dbReference>
<evidence type="ECO:0000256" key="6">
    <source>
        <dbReference type="ARBA" id="ARBA00023229"/>
    </source>
</evidence>
<keyword evidence="9" id="KW-1185">Reference proteome</keyword>
<dbReference type="SUPFAM" id="SSF48576">
    <property type="entry name" value="Terpenoid synthases"/>
    <property type="match status" value="1"/>
</dbReference>
<dbReference type="PROSITE" id="PS00723">
    <property type="entry name" value="POLYPRENYL_SYNTHASE_1"/>
    <property type="match status" value="1"/>
</dbReference>
<keyword evidence="5" id="KW-0460">Magnesium</keyword>
<evidence type="ECO:0000256" key="7">
    <source>
        <dbReference type="RuleBase" id="RU004466"/>
    </source>
</evidence>
<dbReference type="Pfam" id="PF00348">
    <property type="entry name" value="polyprenyl_synt"/>
    <property type="match status" value="1"/>
</dbReference>
<evidence type="ECO:0000313" key="8">
    <source>
        <dbReference type="EMBL" id="MEB3429594.1"/>
    </source>
</evidence>
<dbReference type="InterPro" id="IPR033749">
    <property type="entry name" value="Polyprenyl_synt_CS"/>
</dbReference>
<organism evidence="8 9">
    <name type="scientific">Citroniella saccharovorans</name>
    <dbReference type="NCBI Taxonomy" id="2053367"/>
    <lineage>
        <taxon>Bacteria</taxon>
        <taxon>Bacillati</taxon>
        <taxon>Bacillota</taxon>
        <taxon>Tissierellia</taxon>
        <taxon>Tissierellales</taxon>
        <taxon>Peptoniphilaceae</taxon>
        <taxon>Citroniella</taxon>
    </lineage>
</organism>
<evidence type="ECO:0000313" key="9">
    <source>
        <dbReference type="Proteomes" id="UP001357733"/>
    </source>
</evidence>
<reference evidence="8 9" key="1">
    <citation type="submission" date="2024-01" db="EMBL/GenBank/DDBJ databases">
        <title>Complete genome sequence of Citroniella saccharovorans strain M6.X9, isolated from human fecal sample.</title>
        <authorList>
            <person name="Cheng G."/>
            <person name="Westerholm M."/>
            <person name="Schnurer A."/>
        </authorList>
    </citation>
    <scope>NUCLEOTIDE SEQUENCE [LARGE SCALE GENOMIC DNA]</scope>
    <source>
        <strain evidence="8 9">DSM 29873</strain>
    </source>
</reference>
<evidence type="ECO:0000256" key="4">
    <source>
        <dbReference type="ARBA" id="ARBA00022723"/>
    </source>
</evidence>
<evidence type="ECO:0000256" key="1">
    <source>
        <dbReference type="ARBA" id="ARBA00001946"/>
    </source>
</evidence>
<evidence type="ECO:0000256" key="2">
    <source>
        <dbReference type="ARBA" id="ARBA00006706"/>
    </source>
</evidence>
<dbReference type="Gene3D" id="1.10.600.10">
    <property type="entry name" value="Farnesyl Diphosphate Synthase"/>
    <property type="match status" value="1"/>
</dbReference>
<comment type="caution">
    <text evidence="8">The sequence shown here is derived from an EMBL/GenBank/DDBJ whole genome shotgun (WGS) entry which is preliminary data.</text>
</comment>
<evidence type="ECO:0000256" key="5">
    <source>
        <dbReference type="ARBA" id="ARBA00022842"/>
    </source>
</evidence>
<name>A0AAW9MVI4_9FIRM</name>
<dbReference type="EMBL" id="JAYKOT010000003">
    <property type="protein sequence ID" value="MEB3429594.1"/>
    <property type="molecule type" value="Genomic_DNA"/>
</dbReference>
<gene>
    <name evidence="8" type="ORF">VLK81_06155</name>
</gene>
<dbReference type="GO" id="GO:0008299">
    <property type="term" value="P:isoprenoid biosynthetic process"/>
    <property type="evidence" value="ECO:0007669"/>
    <property type="project" value="UniProtKB-KW"/>
</dbReference>
<keyword evidence="6" id="KW-0414">Isoprene biosynthesis</keyword>
<dbReference type="PANTHER" id="PTHR43281">
    <property type="entry name" value="FARNESYL DIPHOSPHATE SYNTHASE"/>
    <property type="match status" value="1"/>
</dbReference>
<comment type="similarity">
    <text evidence="2 7">Belongs to the FPP/GGPP synthase family.</text>
</comment>
<proteinExistence type="inferred from homology"/>
<dbReference type="PANTHER" id="PTHR43281:SF1">
    <property type="entry name" value="FARNESYL DIPHOSPHATE SYNTHASE"/>
    <property type="match status" value="1"/>
</dbReference>
<sequence>MNNYNKIIEDRISLYLDSIKNSILYDEIYYSLKAPGKRLRPKLLLASYCLFKQDFDKVLDFALAIELIHNYSLIHDDLPSMDNDEYRRGRKTLHIVFGEAEAILTGDSLLSESFNIISNNILLENNPINISNKIKVLSIFSKLAGLNGMIKGQVIDIDNKFTAKQEILEMYERKCSDLFRASICSGAILGGASENELEYLDNFAKEFGIFFQIRDDIKDYNNDSDSGKITILTFLKEKEGIKLYNDKLNKLNNIIKELEKSLNMTYFKNLINNLILREDV</sequence>
<dbReference type="GO" id="GO:0004659">
    <property type="term" value="F:prenyltransferase activity"/>
    <property type="evidence" value="ECO:0007669"/>
    <property type="project" value="InterPro"/>
</dbReference>
<dbReference type="Proteomes" id="UP001357733">
    <property type="component" value="Unassembled WGS sequence"/>
</dbReference>
<dbReference type="RefSeq" id="WP_324619775.1">
    <property type="nucleotide sequence ID" value="NZ_JAYKOT010000003.1"/>
</dbReference>
<accession>A0AAW9MVI4</accession>
<dbReference type="SFLD" id="SFLDS00005">
    <property type="entry name" value="Isoprenoid_Synthase_Type_I"/>
    <property type="match status" value="1"/>
</dbReference>
<comment type="cofactor">
    <cofactor evidence="1">
        <name>Mg(2+)</name>
        <dbReference type="ChEBI" id="CHEBI:18420"/>
    </cofactor>
</comment>
<dbReference type="InterPro" id="IPR008949">
    <property type="entry name" value="Isoprenoid_synthase_dom_sf"/>
</dbReference>
<keyword evidence="3 7" id="KW-0808">Transferase</keyword>
<dbReference type="AlphaFoldDB" id="A0AAW9MVI4"/>
<protein>
    <submittedName>
        <fullName evidence="8">Polyprenyl synthetase family protein</fullName>
    </submittedName>
</protein>
<dbReference type="InterPro" id="IPR000092">
    <property type="entry name" value="Polyprenyl_synt"/>
</dbReference>
<dbReference type="CDD" id="cd00685">
    <property type="entry name" value="Trans_IPPS_HT"/>
    <property type="match status" value="1"/>
</dbReference>